<dbReference type="OMA" id="WFTPIAN"/>
<reference evidence="1 7" key="1">
    <citation type="journal article" date="2014" name="J. Bacteriol.">
        <title>Role of an Archaeal PitA Transporter in the Copper and Arsenic Resistance of Metallosphaera sedula, an Extreme Thermoacidophile.</title>
        <authorList>
            <person name="McCarthy S."/>
            <person name="Ai C."/>
            <person name="Wheaton G."/>
            <person name="Tevatia R."/>
            <person name="Eckrich V."/>
            <person name="Kelly R."/>
            <person name="Blum P."/>
        </authorList>
    </citation>
    <scope>NUCLEOTIDE SEQUENCE [LARGE SCALE GENOMIC DNA]</scope>
    <source>
        <strain evidence="1 7">CuR1</strain>
    </source>
</reference>
<evidence type="ECO:0000313" key="11">
    <source>
        <dbReference type="Proteomes" id="UP000062475"/>
    </source>
</evidence>
<accession>A0A088E3P5</accession>
<evidence type="ECO:0000313" key="8">
    <source>
        <dbReference type="Proteomes" id="UP000056255"/>
    </source>
</evidence>
<dbReference type="Proteomes" id="UP000068832">
    <property type="component" value="Chromosome"/>
</dbReference>
<protein>
    <submittedName>
        <fullName evidence="1">Uncharacterized protein</fullName>
    </submittedName>
</protein>
<reference evidence="9 10" key="2">
    <citation type="journal article" date="2015" name="Genome Announc.">
        <title>Complete Genome Sequences of Evolved Arsenate-Resistant Metallosphaera sedula Strains.</title>
        <authorList>
            <person name="Ai C."/>
            <person name="McCarthy S."/>
            <person name="Schackwitz W."/>
            <person name="Martin J."/>
            <person name="Lipzen A."/>
            <person name="Blum P."/>
        </authorList>
    </citation>
    <scope>NUCLEOTIDE SEQUENCE [LARGE SCALE GENOMIC DNA]</scope>
    <source>
        <strain evidence="4 10">ARS120-1</strain>
        <strain evidence="5 9">ARS120-2</strain>
        <strain evidence="2 12">ARS50-1</strain>
        <strain evidence="3 11">ARS50-2</strain>
    </source>
</reference>
<dbReference type="Proteomes" id="UP000062398">
    <property type="component" value="Chromosome"/>
</dbReference>
<dbReference type="EMBL" id="CP008822">
    <property type="protein sequence ID" value="AIM26931.1"/>
    <property type="molecule type" value="Genomic_DNA"/>
</dbReference>
<evidence type="ECO:0000313" key="5">
    <source>
        <dbReference type="EMBL" id="AKV80600.1"/>
    </source>
</evidence>
<dbReference type="EMBL" id="CP012173">
    <property type="protein sequence ID" value="AKV76104.1"/>
    <property type="molecule type" value="Genomic_DNA"/>
</dbReference>
<name>A0A088E3P5_9CREN</name>
<evidence type="ECO:0000313" key="10">
    <source>
        <dbReference type="Proteomes" id="UP000062398"/>
    </source>
</evidence>
<sequence length="108" mass="12172">MIIFYAIGEKDRAKELVRIITKTRWKTISRHAVKISSSSIGPSIVIFKPTMAALAVAMWLKDRAEELGMSTSVGWFTPIANVPEQVNDAVRTDLNKMLMKKLEIPWSP</sequence>
<dbReference type="AlphaFoldDB" id="A0A088E3P5"/>
<evidence type="ECO:0000313" key="7">
    <source>
        <dbReference type="Proteomes" id="UP000029084"/>
    </source>
</evidence>
<dbReference type="PATRIC" id="fig|43687.5.peg.789"/>
<organism evidence="1 7">
    <name type="scientific">Metallosphaera sedula</name>
    <dbReference type="NCBI Taxonomy" id="43687"/>
    <lineage>
        <taxon>Archaea</taxon>
        <taxon>Thermoproteota</taxon>
        <taxon>Thermoprotei</taxon>
        <taxon>Sulfolobales</taxon>
        <taxon>Sulfolobaceae</taxon>
        <taxon>Metallosphaera</taxon>
    </lineage>
</organism>
<proteinExistence type="predicted"/>
<evidence type="ECO:0000313" key="12">
    <source>
        <dbReference type="Proteomes" id="UP000068832"/>
    </source>
</evidence>
<dbReference type="RefSeq" id="WP_012020732.1">
    <property type="nucleotide sequence ID" value="NZ_AP019770.1"/>
</dbReference>
<evidence type="ECO:0000313" key="1">
    <source>
        <dbReference type="EMBL" id="AIM26931.1"/>
    </source>
</evidence>
<dbReference type="EMBL" id="CP012174">
    <property type="protein sequence ID" value="AKV78355.1"/>
    <property type="molecule type" value="Genomic_DNA"/>
</dbReference>
<dbReference type="EMBL" id="CP012172">
    <property type="protein sequence ID" value="AKV73862.1"/>
    <property type="molecule type" value="Genomic_DNA"/>
</dbReference>
<gene>
    <name evidence="1" type="ORF">HA72_0770</name>
    <name evidence="2" type="ORF">MsedA_0785</name>
    <name evidence="3" type="ORF">MsedB_0786</name>
    <name evidence="4" type="ORF">MsedC_0785</name>
    <name evidence="5" type="ORF">MsedD_0786</name>
    <name evidence="6" type="ORF">MsedE_0785</name>
</gene>
<dbReference type="Proteomes" id="UP000062475">
    <property type="component" value="Chromosome"/>
</dbReference>
<dbReference type="Proteomes" id="UP000061362">
    <property type="component" value="Chromosome"/>
</dbReference>
<dbReference type="EMBL" id="CP012176">
    <property type="protein sequence ID" value="AKV82844.1"/>
    <property type="molecule type" value="Genomic_DNA"/>
</dbReference>
<evidence type="ECO:0000313" key="3">
    <source>
        <dbReference type="EMBL" id="AKV76104.1"/>
    </source>
</evidence>
<reference evidence="6 8" key="3">
    <citation type="submission" date="2015-07" db="EMBL/GenBank/DDBJ databases">
        <title>Physiological, transcriptional responses and genome re-sequencing of acid resistant extremely thermoacidophilic Metallosphaera sedula SARC-M1.</title>
        <authorList>
            <person name="Ai C."/>
            <person name="McCarthy S."/>
            <person name="Eckrich V."/>
            <person name="Rudrappa D."/>
            <person name="Qiu G."/>
            <person name="Blum P."/>
        </authorList>
    </citation>
    <scope>NUCLEOTIDE SEQUENCE [LARGE SCALE GENOMIC DNA]</scope>
    <source>
        <strain evidence="6 8">SARC-M1</strain>
    </source>
</reference>
<dbReference type="Proteomes" id="UP000029084">
    <property type="component" value="Chromosome"/>
</dbReference>
<dbReference type="GeneID" id="97614165"/>
<dbReference type="Proteomes" id="UP000056255">
    <property type="component" value="Chromosome"/>
</dbReference>
<evidence type="ECO:0000313" key="2">
    <source>
        <dbReference type="EMBL" id="AKV73862.1"/>
    </source>
</evidence>
<evidence type="ECO:0000313" key="6">
    <source>
        <dbReference type="EMBL" id="AKV82844.1"/>
    </source>
</evidence>
<evidence type="ECO:0000313" key="4">
    <source>
        <dbReference type="EMBL" id="AKV78355.1"/>
    </source>
</evidence>
<dbReference type="EMBL" id="CP012175">
    <property type="protein sequence ID" value="AKV80600.1"/>
    <property type="molecule type" value="Genomic_DNA"/>
</dbReference>
<dbReference type="OrthoDB" id="42938at2157"/>
<evidence type="ECO:0000313" key="9">
    <source>
        <dbReference type="Proteomes" id="UP000061362"/>
    </source>
</evidence>